<feature type="compositionally biased region" description="Basic and acidic residues" evidence="1">
    <location>
        <begin position="11"/>
        <end position="21"/>
    </location>
</feature>
<keyword evidence="2" id="KW-0472">Membrane</keyword>
<name>G0MNW6_CAEBE</name>
<feature type="region of interest" description="Disordered" evidence="1">
    <location>
        <begin position="1"/>
        <end position="21"/>
    </location>
</feature>
<protein>
    <submittedName>
        <fullName evidence="3">Uncharacterized protein</fullName>
    </submittedName>
</protein>
<dbReference type="EMBL" id="GL379804">
    <property type="protein sequence ID" value="EGT38900.1"/>
    <property type="molecule type" value="Genomic_DNA"/>
</dbReference>
<evidence type="ECO:0000256" key="1">
    <source>
        <dbReference type="SAM" id="MobiDB-lite"/>
    </source>
</evidence>
<dbReference type="Proteomes" id="UP000008068">
    <property type="component" value="Unassembled WGS sequence"/>
</dbReference>
<evidence type="ECO:0000256" key="2">
    <source>
        <dbReference type="SAM" id="Phobius"/>
    </source>
</evidence>
<feature type="transmembrane region" description="Helical" evidence="2">
    <location>
        <begin position="43"/>
        <end position="62"/>
    </location>
</feature>
<sequence length="135" mass="15367">MGAHQLPHTRKREEERRETPGKDRKKTLSLLLFLLLSPTKTKTFIIIFFIFNFIFFLVSQYRRRRVSGRDSGQCVCGVLACVSVSCVLLLIPFVFTLRLRMLRTVSLAGGIIGGSTPLFSTHSPVFFPLPLHIRC</sequence>
<keyword evidence="2" id="KW-0812">Transmembrane</keyword>
<evidence type="ECO:0000313" key="3">
    <source>
        <dbReference type="EMBL" id="EGT38900.1"/>
    </source>
</evidence>
<dbReference type="AlphaFoldDB" id="G0MNW6"/>
<reference evidence="4" key="1">
    <citation type="submission" date="2011-07" db="EMBL/GenBank/DDBJ databases">
        <authorList>
            <consortium name="Caenorhabditis brenneri Sequencing and Analysis Consortium"/>
            <person name="Wilson R.K."/>
        </authorList>
    </citation>
    <scope>NUCLEOTIDE SEQUENCE [LARGE SCALE GENOMIC DNA]</scope>
    <source>
        <strain evidence="4">PB2801</strain>
    </source>
</reference>
<dbReference type="HOGENOM" id="CLU_1887559_0_0_1"/>
<gene>
    <name evidence="3" type="ORF">CAEBREN_29216</name>
</gene>
<evidence type="ECO:0000313" key="4">
    <source>
        <dbReference type="Proteomes" id="UP000008068"/>
    </source>
</evidence>
<accession>G0MNW6</accession>
<keyword evidence="4" id="KW-1185">Reference proteome</keyword>
<keyword evidence="2" id="KW-1133">Transmembrane helix</keyword>
<organism evidence="4">
    <name type="scientific">Caenorhabditis brenneri</name>
    <name type="common">Nematode worm</name>
    <dbReference type="NCBI Taxonomy" id="135651"/>
    <lineage>
        <taxon>Eukaryota</taxon>
        <taxon>Metazoa</taxon>
        <taxon>Ecdysozoa</taxon>
        <taxon>Nematoda</taxon>
        <taxon>Chromadorea</taxon>
        <taxon>Rhabditida</taxon>
        <taxon>Rhabditina</taxon>
        <taxon>Rhabditomorpha</taxon>
        <taxon>Rhabditoidea</taxon>
        <taxon>Rhabditidae</taxon>
        <taxon>Peloderinae</taxon>
        <taxon>Caenorhabditis</taxon>
    </lineage>
</organism>
<feature type="transmembrane region" description="Helical" evidence="2">
    <location>
        <begin position="74"/>
        <end position="95"/>
    </location>
</feature>
<proteinExistence type="predicted"/>
<dbReference type="InParanoid" id="G0MNW6"/>